<evidence type="ECO:0000256" key="1">
    <source>
        <dbReference type="SAM" id="Phobius"/>
    </source>
</evidence>
<name>A0A0E9U6V9_ANGAN</name>
<evidence type="ECO:0000313" key="2">
    <source>
        <dbReference type="EMBL" id="JAH60875.1"/>
    </source>
</evidence>
<protein>
    <submittedName>
        <fullName evidence="2">Uncharacterized protein</fullName>
    </submittedName>
</protein>
<accession>A0A0E9U6V9</accession>
<keyword evidence="1" id="KW-0812">Transmembrane</keyword>
<keyword evidence="1" id="KW-1133">Transmembrane helix</keyword>
<dbReference type="AlphaFoldDB" id="A0A0E9U6V9"/>
<reference evidence="2" key="1">
    <citation type="submission" date="2014-11" db="EMBL/GenBank/DDBJ databases">
        <authorList>
            <person name="Amaro Gonzalez C."/>
        </authorList>
    </citation>
    <scope>NUCLEOTIDE SEQUENCE</scope>
</reference>
<feature type="transmembrane region" description="Helical" evidence="1">
    <location>
        <begin position="20"/>
        <end position="36"/>
    </location>
</feature>
<sequence>MTINTNPQSKSTILFLKHYLIQYYGTLVCFILHLATHGRKEPRNKQVPIHPNIFFTLPL</sequence>
<keyword evidence="1" id="KW-0472">Membrane</keyword>
<dbReference type="EMBL" id="GBXM01047702">
    <property type="protein sequence ID" value="JAH60875.1"/>
    <property type="molecule type" value="Transcribed_RNA"/>
</dbReference>
<reference evidence="2" key="2">
    <citation type="journal article" date="2015" name="Fish Shellfish Immunol.">
        <title>Early steps in the European eel (Anguilla anguilla)-Vibrio vulnificus interaction in the gills: Role of the RtxA13 toxin.</title>
        <authorList>
            <person name="Callol A."/>
            <person name="Pajuelo D."/>
            <person name="Ebbesson L."/>
            <person name="Teles M."/>
            <person name="MacKenzie S."/>
            <person name="Amaro C."/>
        </authorList>
    </citation>
    <scope>NUCLEOTIDE SEQUENCE</scope>
</reference>
<proteinExistence type="predicted"/>
<organism evidence="2">
    <name type="scientific">Anguilla anguilla</name>
    <name type="common">European freshwater eel</name>
    <name type="synonym">Muraena anguilla</name>
    <dbReference type="NCBI Taxonomy" id="7936"/>
    <lineage>
        <taxon>Eukaryota</taxon>
        <taxon>Metazoa</taxon>
        <taxon>Chordata</taxon>
        <taxon>Craniata</taxon>
        <taxon>Vertebrata</taxon>
        <taxon>Euteleostomi</taxon>
        <taxon>Actinopterygii</taxon>
        <taxon>Neopterygii</taxon>
        <taxon>Teleostei</taxon>
        <taxon>Anguilliformes</taxon>
        <taxon>Anguillidae</taxon>
        <taxon>Anguilla</taxon>
    </lineage>
</organism>